<sequence length="53" mass="6396">MIPKRLDVLELMLKKGGNVHFYNGHYEVLQLLELFWSHDKDYIPVIEMMKQYA</sequence>
<name>A0AB36DQS9_MORCA</name>
<reference evidence="1 2" key="1">
    <citation type="journal article" date="2016" name="Genome Biol. Evol.">
        <title>Comparative Genomic Analyses of the Moraxella catarrhalis Serosensitive and Seroresistant Lineages Demonstrate Their Independent Evolution.</title>
        <authorList>
            <person name="Earl J.P."/>
            <person name="de Vries S.P."/>
            <person name="Ahmed A."/>
            <person name="Powell E."/>
            <person name="Schultz M.P."/>
            <person name="Hermans P.W."/>
            <person name="Hill D.J."/>
            <person name="Zhou Z."/>
            <person name="Constantinidou C.I."/>
            <person name="Hu F.Z."/>
            <person name="Bootsma H.J."/>
            <person name="Ehrlich G.D."/>
        </authorList>
    </citation>
    <scope>NUCLEOTIDE SEQUENCE [LARGE SCALE GENOMIC DNA]</scope>
    <source>
        <strain evidence="1 2">F23</strain>
    </source>
</reference>
<dbReference type="EMBL" id="LXHQ01000014">
    <property type="protein sequence ID" value="OAV27166.1"/>
    <property type="molecule type" value="Genomic_DNA"/>
</dbReference>
<proteinExistence type="predicted"/>
<gene>
    <name evidence="1" type="ORF">AO370_0320</name>
</gene>
<comment type="caution">
    <text evidence="1">The sequence shown here is derived from an EMBL/GenBank/DDBJ whole genome shotgun (WGS) entry which is preliminary data.</text>
</comment>
<evidence type="ECO:0000313" key="2">
    <source>
        <dbReference type="Proteomes" id="UP000078295"/>
    </source>
</evidence>
<accession>A0AB36DQS9</accession>
<dbReference type="RefSeq" id="WP_003657703.1">
    <property type="nucleotide sequence ID" value="NZ_CP018059.1"/>
</dbReference>
<evidence type="ECO:0000313" key="1">
    <source>
        <dbReference type="EMBL" id="OAV27166.1"/>
    </source>
</evidence>
<dbReference type="GeneID" id="66586773"/>
<dbReference type="Proteomes" id="UP000078295">
    <property type="component" value="Unassembled WGS sequence"/>
</dbReference>
<organism evidence="1 2">
    <name type="scientific">Moraxella catarrhalis</name>
    <name type="common">Branhamella catarrhalis</name>
    <dbReference type="NCBI Taxonomy" id="480"/>
    <lineage>
        <taxon>Bacteria</taxon>
        <taxon>Pseudomonadati</taxon>
        <taxon>Pseudomonadota</taxon>
        <taxon>Gammaproteobacteria</taxon>
        <taxon>Moraxellales</taxon>
        <taxon>Moraxellaceae</taxon>
        <taxon>Moraxella</taxon>
    </lineage>
</organism>
<protein>
    <submittedName>
        <fullName evidence="1">Uncharacterized protein</fullName>
    </submittedName>
</protein>
<dbReference type="AlphaFoldDB" id="A0AB36DQS9"/>